<evidence type="ECO:0000256" key="3">
    <source>
        <dbReference type="ARBA" id="ARBA00022801"/>
    </source>
</evidence>
<evidence type="ECO:0000256" key="2">
    <source>
        <dbReference type="ARBA" id="ARBA00022723"/>
    </source>
</evidence>
<dbReference type="GO" id="GO:0006508">
    <property type="term" value="P:proteolysis"/>
    <property type="evidence" value="ECO:0007669"/>
    <property type="project" value="UniProtKB-KW"/>
</dbReference>
<keyword evidence="4 6" id="KW-0862">Zinc</keyword>
<dbReference type="EMBL" id="FTNE01000002">
    <property type="protein sequence ID" value="SIQ21441.1"/>
    <property type="molecule type" value="Genomic_DNA"/>
</dbReference>
<comment type="caution">
    <text evidence="8">The sequence shown here is derived from an EMBL/GenBank/DDBJ whole genome shotgun (WGS) entry which is preliminary data.</text>
</comment>
<dbReference type="RefSeq" id="WP_029312080.1">
    <property type="nucleotide sequence ID" value="NZ_FTNE01000002.1"/>
</dbReference>
<evidence type="ECO:0000313" key="8">
    <source>
        <dbReference type="EMBL" id="SIQ21441.1"/>
    </source>
</evidence>
<dbReference type="GO" id="GO:0004222">
    <property type="term" value="F:metalloendopeptidase activity"/>
    <property type="evidence" value="ECO:0007669"/>
    <property type="project" value="InterPro"/>
</dbReference>
<keyword evidence="9" id="KW-1185">Reference proteome</keyword>
<dbReference type="SUPFAM" id="SSF55486">
    <property type="entry name" value="Metalloproteases ('zincins'), catalytic domain"/>
    <property type="match status" value="1"/>
</dbReference>
<comment type="similarity">
    <text evidence="6">Belongs to the peptidase M3 family.</text>
</comment>
<reference evidence="8 9" key="1">
    <citation type="submission" date="2017-01" db="EMBL/GenBank/DDBJ databases">
        <authorList>
            <person name="Varghese N."/>
            <person name="Submissions S."/>
        </authorList>
    </citation>
    <scope>NUCLEOTIDE SEQUENCE [LARGE SCALE GENOMIC DNA]</scope>
    <source>
        <strain evidence="8 9">ATCC 35905</strain>
    </source>
</reference>
<keyword evidence="5 6" id="KW-0482">Metalloprotease</keyword>
<dbReference type="NCBIfam" id="TIGR02289">
    <property type="entry name" value="M3_not_pepF"/>
    <property type="match status" value="1"/>
</dbReference>
<dbReference type="Proteomes" id="UP000186308">
    <property type="component" value="Unassembled WGS sequence"/>
</dbReference>
<evidence type="ECO:0000313" key="9">
    <source>
        <dbReference type="Proteomes" id="UP000186308"/>
    </source>
</evidence>
<dbReference type="Pfam" id="PF01432">
    <property type="entry name" value="Peptidase_M3"/>
    <property type="match status" value="2"/>
</dbReference>
<name>A0A8G2FL68_ACIRU</name>
<keyword evidence="2 6" id="KW-0479">Metal-binding</keyword>
<dbReference type="PANTHER" id="PTHR11804">
    <property type="entry name" value="PROTEASE M3 THIMET OLIGOPEPTIDASE-RELATED"/>
    <property type="match status" value="1"/>
</dbReference>
<feature type="domain" description="Peptidase M3A/M3B catalytic" evidence="7">
    <location>
        <begin position="304"/>
        <end position="542"/>
    </location>
</feature>
<protein>
    <submittedName>
        <fullName evidence="8">Oligoendopeptidase, M3 family</fullName>
    </submittedName>
</protein>
<evidence type="ECO:0000256" key="4">
    <source>
        <dbReference type="ARBA" id="ARBA00022833"/>
    </source>
</evidence>
<dbReference type="AlphaFoldDB" id="A0A8G2FL68"/>
<keyword evidence="3 6" id="KW-0378">Hydrolase</keyword>
<comment type="cofactor">
    <cofactor evidence="6">
        <name>Zn(2+)</name>
        <dbReference type="ChEBI" id="CHEBI:29105"/>
    </cofactor>
    <text evidence="6">Binds 1 zinc ion.</text>
</comment>
<dbReference type="InterPro" id="IPR001567">
    <property type="entry name" value="Pept_M3A_M3B_dom"/>
</dbReference>
<dbReference type="GO" id="GO:0046872">
    <property type="term" value="F:metal ion binding"/>
    <property type="evidence" value="ECO:0007669"/>
    <property type="project" value="UniProtKB-UniRule"/>
</dbReference>
<dbReference type="Gene3D" id="1.10.1370.30">
    <property type="match status" value="1"/>
</dbReference>
<dbReference type="GO" id="GO:0006518">
    <property type="term" value="P:peptide metabolic process"/>
    <property type="evidence" value="ECO:0007669"/>
    <property type="project" value="TreeGrafter"/>
</dbReference>
<proteinExistence type="inferred from homology"/>
<dbReference type="OrthoDB" id="9766487at2"/>
<sequence length="553" mass="62259">MKFDDIEAVTPTRDSLAAAYASLNGLLDRDAVREALAEWEGLRRATGTWSALVHLRFSQDTANEEYKAAREYADALGPVIADHETSFKNRLLALDPALIEAQYGKHAVDIWRNDVTTFAPVIADDLEEESKLEARYTALLASATFEFDGETVNLAGLTPYTESLDRDTRHRAAAARWGFFAEHGTELDEIYDELVKLRHKMARALGDESFTALGYRRMGRLDYGPAQVATYRAEVLKHVTPLVAKLIEQRRIANGLDTLYAWDEPLTDPKGNPKPQGDHDELVAKANAMFEAMDPRLAGFYRQMNEGGFMDLKNRPTKAGGGFCTSFPAVGMPYIFANFNGTHHDVDVFTHEMGHAFQNYQSRNQPSVDYLWPTSESAEIHSMSLEFLAYPHIAPMFGDQAARYQRMHLIGALEFLPYGVCVDHFQHEVYARPEATPAERHQMWRRLEAMYLPWRNWGDLAYPAMGGRWQAQLHIYRAPFYYIDYTLAQCCALQFWVKSQQDYQASFDTYVDLCGLGGSAPFGKLVEAAKLKSPFEAGALQAVVETAEATLAL</sequence>
<dbReference type="InterPro" id="IPR011976">
    <property type="entry name" value="Pept_M3B_oligopep-rel"/>
</dbReference>
<dbReference type="InterPro" id="IPR045090">
    <property type="entry name" value="Pept_M3A_M3B"/>
</dbReference>
<evidence type="ECO:0000256" key="5">
    <source>
        <dbReference type="ARBA" id="ARBA00023049"/>
    </source>
</evidence>
<evidence type="ECO:0000256" key="1">
    <source>
        <dbReference type="ARBA" id="ARBA00022670"/>
    </source>
</evidence>
<feature type="domain" description="Peptidase M3A/M3B catalytic" evidence="7">
    <location>
        <begin position="160"/>
        <end position="263"/>
    </location>
</feature>
<evidence type="ECO:0000259" key="7">
    <source>
        <dbReference type="Pfam" id="PF01432"/>
    </source>
</evidence>
<dbReference type="CDD" id="cd09606">
    <property type="entry name" value="M3B_PepF"/>
    <property type="match status" value="1"/>
</dbReference>
<dbReference type="PANTHER" id="PTHR11804:SF28">
    <property type="entry name" value="OLIGOENDOPEPTIDASE F"/>
    <property type="match status" value="1"/>
</dbReference>
<accession>A0A8G2FL68</accession>
<evidence type="ECO:0000256" key="6">
    <source>
        <dbReference type="RuleBase" id="RU003435"/>
    </source>
</evidence>
<gene>
    <name evidence="8" type="ORF">SAMN05421828_102228</name>
</gene>
<keyword evidence="1 6" id="KW-0645">Protease</keyword>
<organism evidence="8 9">
    <name type="scientific">Acidiphilium rubrum</name>
    <dbReference type="NCBI Taxonomy" id="526"/>
    <lineage>
        <taxon>Bacteria</taxon>
        <taxon>Pseudomonadati</taxon>
        <taxon>Pseudomonadota</taxon>
        <taxon>Alphaproteobacteria</taxon>
        <taxon>Acetobacterales</taxon>
        <taxon>Acidocellaceae</taxon>
        <taxon>Acidiphilium</taxon>
    </lineage>
</organism>